<dbReference type="SUPFAM" id="SSF55811">
    <property type="entry name" value="Nudix"/>
    <property type="match status" value="1"/>
</dbReference>
<comment type="similarity">
    <text evidence="2">Belongs to the Nudix hydrolase family.</text>
</comment>
<comment type="caution">
    <text evidence="5">The sequence shown here is derived from an EMBL/GenBank/DDBJ whole genome shotgun (WGS) entry which is preliminary data.</text>
</comment>
<evidence type="ECO:0000259" key="4">
    <source>
        <dbReference type="PROSITE" id="PS51462"/>
    </source>
</evidence>
<dbReference type="PROSITE" id="PS51462">
    <property type="entry name" value="NUDIX"/>
    <property type="match status" value="1"/>
</dbReference>
<dbReference type="Gene3D" id="3.90.79.10">
    <property type="entry name" value="Nucleoside Triphosphate Pyrophosphohydrolase"/>
    <property type="match status" value="1"/>
</dbReference>
<dbReference type="Proteomes" id="UP001497392">
    <property type="component" value="Unassembled WGS sequence"/>
</dbReference>
<dbReference type="InterPro" id="IPR020476">
    <property type="entry name" value="Nudix_hydrolase"/>
</dbReference>
<dbReference type="InterPro" id="IPR020084">
    <property type="entry name" value="NUDIX_hydrolase_CS"/>
</dbReference>
<organism evidence="5 6">
    <name type="scientific">Coccomyxa viridis</name>
    <dbReference type="NCBI Taxonomy" id="1274662"/>
    <lineage>
        <taxon>Eukaryota</taxon>
        <taxon>Viridiplantae</taxon>
        <taxon>Chlorophyta</taxon>
        <taxon>core chlorophytes</taxon>
        <taxon>Trebouxiophyceae</taxon>
        <taxon>Trebouxiophyceae incertae sedis</taxon>
        <taxon>Coccomyxaceae</taxon>
        <taxon>Coccomyxa</taxon>
    </lineage>
</organism>
<dbReference type="PROSITE" id="PS00893">
    <property type="entry name" value="NUDIX_BOX"/>
    <property type="match status" value="1"/>
</dbReference>
<evidence type="ECO:0000256" key="1">
    <source>
        <dbReference type="ARBA" id="ARBA00022801"/>
    </source>
</evidence>
<evidence type="ECO:0000256" key="2">
    <source>
        <dbReference type="RuleBase" id="RU003476"/>
    </source>
</evidence>
<keyword evidence="6" id="KW-1185">Reference proteome</keyword>
<dbReference type="EMBL" id="CAXHTA020000002">
    <property type="protein sequence ID" value="CAL5219494.1"/>
    <property type="molecule type" value="Genomic_DNA"/>
</dbReference>
<feature type="domain" description="Nudix hydrolase" evidence="4">
    <location>
        <begin position="23"/>
        <end position="188"/>
    </location>
</feature>
<evidence type="ECO:0000256" key="3">
    <source>
        <dbReference type="SAM" id="MobiDB-lite"/>
    </source>
</evidence>
<dbReference type="PANTHER" id="PTHR43736:SF1">
    <property type="entry name" value="DIHYDRONEOPTERIN TRIPHOSPHATE DIPHOSPHATASE"/>
    <property type="match status" value="1"/>
</dbReference>
<proteinExistence type="inferred from homology"/>
<name>A0ABP1FJX1_9CHLO</name>
<protein>
    <submittedName>
        <fullName evidence="5">G1335 protein</fullName>
    </submittedName>
</protein>
<dbReference type="Pfam" id="PF00293">
    <property type="entry name" value="NUDIX"/>
    <property type="match status" value="1"/>
</dbReference>
<evidence type="ECO:0000313" key="5">
    <source>
        <dbReference type="EMBL" id="CAL5219494.1"/>
    </source>
</evidence>
<dbReference type="PANTHER" id="PTHR43736">
    <property type="entry name" value="ADP-RIBOSE PYROPHOSPHATASE"/>
    <property type="match status" value="1"/>
</dbReference>
<dbReference type="CDD" id="cd04673">
    <property type="entry name" value="NUDIX_ADPRase"/>
    <property type="match status" value="1"/>
</dbReference>
<sequence>MITSSLDGAQVAAAPKSRQYPDEPRVGIGVVMLRKGLEKSNGSHVTEVLLVRRAKAPEIGKWTVPGGSLELGETMVECAVREAFEETGMHVMNDADAAHAAEQAVGGLSDTLEVPTPFAAADVIAHDDSGRLSFHYAIVEVAALLQDPYAELEPGGDVDGAQWKEVATLPGMEDLTKNSAKICMEAAKRFARALQ</sequence>
<feature type="region of interest" description="Disordered" evidence="3">
    <location>
        <begin position="1"/>
        <end position="20"/>
    </location>
</feature>
<dbReference type="PRINTS" id="PR00502">
    <property type="entry name" value="NUDIXFAMILY"/>
</dbReference>
<accession>A0ABP1FJX1</accession>
<dbReference type="InterPro" id="IPR000086">
    <property type="entry name" value="NUDIX_hydrolase_dom"/>
</dbReference>
<reference evidence="5 6" key="1">
    <citation type="submission" date="2024-06" db="EMBL/GenBank/DDBJ databases">
        <authorList>
            <person name="Kraege A."/>
            <person name="Thomma B."/>
        </authorList>
    </citation>
    <scope>NUCLEOTIDE SEQUENCE [LARGE SCALE GENOMIC DNA]</scope>
</reference>
<gene>
    <name evidence="5" type="primary">g1335</name>
    <name evidence="5" type="ORF">VP750_LOCUS1153</name>
</gene>
<evidence type="ECO:0000313" key="6">
    <source>
        <dbReference type="Proteomes" id="UP001497392"/>
    </source>
</evidence>
<dbReference type="InterPro" id="IPR015797">
    <property type="entry name" value="NUDIX_hydrolase-like_dom_sf"/>
</dbReference>
<keyword evidence="1 2" id="KW-0378">Hydrolase</keyword>